<feature type="transmembrane region" description="Helical" evidence="1">
    <location>
        <begin position="55"/>
        <end position="85"/>
    </location>
</feature>
<dbReference type="AlphaFoldDB" id="A0A3B0MBM2"/>
<feature type="transmembrane region" description="Helical" evidence="1">
    <location>
        <begin position="14"/>
        <end position="35"/>
    </location>
</feature>
<accession>A0A3B0MBM2</accession>
<evidence type="ECO:0000256" key="1">
    <source>
        <dbReference type="SAM" id="Phobius"/>
    </source>
</evidence>
<keyword evidence="3" id="KW-1185">Reference proteome</keyword>
<proteinExistence type="predicted"/>
<dbReference type="RefSeq" id="WP_121096395.1">
    <property type="nucleotide sequence ID" value="NZ_UIHC01000045.1"/>
</dbReference>
<dbReference type="EMBL" id="UIHC01000045">
    <property type="protein sequence ID" value="SUZ33325.1"/>
    <property type="molecule type" value="Genomic_DNA"/>
</dbReference>
<organism evidence="2 3">
    <name type="scientific">Roseinatronobacter ekhonensis</name>
    <dbReference type="NCBI Taxonomy" id="254356"/>
    <lineage>
        <taxon>Bacteria</taxon>
        <taxon>Pseudomonadati</taxon>
        <taxon>Pseudomonadota</taxon>
        <taxon>Alphaproteobacteria</taxon>
        <taxon>Rhodobacterales</taxon>
        <taxon>Paracoccaceae</taxon>
        <taxon>Roseinatronobacter</taxon>
    </lineage>
</organism>
<keyword evidence="1" id="KW-0812">Transmembrane</keyword>
<dbReference type="OrthoDB" id="8401227at2"/>
<protein>
    <submittedName>
        <fullName evidence="2">Uncharacterized protein</fullName>
    </submittedName>
</protein>
<sequence>MGTITRTEKRQRGVFGWIFLILFWAFQLFMVLWFVGGLSAAGDTAAGLTNEMERAGAAVGTAIGAGMIIALWAFGTIIFGAFVLLTRGKKIIVETS</sequence>
<keyword evidence="1" id="KW-1133">Transmembrane helix</keyword>
<evidence type="ECO:0000313" key="2">
    <source>
        <dbReference type="EMBL" id="SUZ33325.1"/>
    </source>
</evidence>
<name>A0A3B0MBM2_9RHOB</name>
<gene>
    <name evidence="2" type="ORF">ROE7235_03094</name>
</gene>
<keyword evidence="1" id="KW-0472">Membrane</keyword>
<reference evidence="3" key="1">
    <citation type="submission" date="2018-08" db="EMBL/GenBank/DDBJ databases">
        <authorList>
            <person name="Rodrigo-Torres L."/>
            <person name="Arahal R. D."/>
            <person name="Lucena T."/>
        </authorList>
    </citation>
    <scope>NUCLEOTIDE SEQUENCE [LARGE SCALE GENOMIC DNA]</scope>
    <source>
        <strain evidence="3">CECT 7235</strain>
    </source>
</reference>
<evidence type="ECO:0000313" key="3">
    <source>
        <dbReference type="Proteomes" id="UP000272908"/>
    </source>
</evidence>
<dbReference type="Proteomes" id="UP000272908">
    <property type="component" value="Unassembled WGS sequence"/>
</dbReference>